<dbReference type="EMBL" id="JADNRY010000057">
    <property type="protein sequence ID" value="KAF9068749.1"/>
    <property type="molecule type" value="Genomic_DNA"/>
</dbReference>
<organism evidence="2 3">
    <name type="scientific">Rhodocollybia butyracea</name>
    <dbReference type="NCBI Taxonomy" id="206335"/>
    <lineage>
        <taxon>Eukaryota</taxon>
        <taxon>Fungi</taxon>
        <taxon>Dikarya</taxon>
        <taxon>Basidiomycota</taxon>
        <taxon>Agaricomycotina</taxon>
        <taxon>Agaricomycetes</taxon>
        <taxon>Agaricomycetidae</taxon>
        <taxon>Agaricales</taxon>
        <taxon>Marasmiineae</taxon>
        <taxon>Omphalotaceae</taxon>
        <taxon>Rhodocollybia</taxon>
    </lineage>
</organism>
<accession>A0A9P5U7F4</accession>
<dbReference type="Proteomes" id="UP000772434">
    <property type="component" value="Unassembled WGS sequence"/>
</dbReference>
<evidence type="ECO:0000313" key="3">
    <source>
        <dbReference type="Proteomes" id="UP000772434"/>
    </source>
</evidence>
<evidence type="ECO:0000313" key="2">
    <source>
        <dbReference type="EMBL" id="KAF9068749.1"/>
    </source>
</evidence>
<evidence type="ECO:0000256" key="1">
    <source>
        <dbReference type="SAM" id="MobiDB-lite"/>
    </source>
</evidence>
<feature type="region of interest" description="Disordered" evidence="1">
    <location>
        <begin position="351"/>
        <end position="433"/>
    </location>
</feature>
<feature type="non-terminal residue" evidence="2">
    <location>
        <position position="433"/>
    </location>
</feature>
<comment type="caution">
    <text evidence="2">The sequence shown here is derived from an EMBL/GenBank/DDBJ whole genome shotgun (WGS) entry which is preliminary data.</text>
</comment>
<keyword evidence="3" id="KW-1185">Reference proteome</keyword>
<dbReference type="OrthoDB" id="3253416at2759"/>
<protein>
    <submittedName>
        <fullName evidence="2">Uncharacterized protein</fullName>
    </submittedName>
</protein>
<feature type="compositionally biased region" description="Basic residues" evidence="1">
    <location>
        <begin position="395"/>
        <end position="413"/>
    </location>
</feature>
<feature type="non-terminal residue" evidence="2">
    <location>
        <position position="1"/>
    </location>
</feature>
<feature type="compositionally biased region" description="Basic and acidic residues" evidence="1">
    <location>
        <begin position="351"/>
        <end position="360"/>
    </location>
</feature>
<feature type="region of interest" description="Disordered" evidence="1">
    <location>
        <begin position="1"/>
        <end position="28"/>
    </location>
</feature>
<gene>
    <name evidence="2" type="ORF">BDP27DRAFT_1184302</name>
</gene>
<reference evidence="2" key="1">
    <citation type="submission" date="2020-11" db="EMBL/GenBank/DDBJ databases">
        <authorList>
            <consortium name="DOE Joint Genome Institute"/>
            <person name="Ahrendt S."/>
            <person name="Riley R."/>
            <person name="Andreopoulos W."/>
            <person name="Labutti K."/>
            <person name="Pangilinan J."/>
            <person name="Ruiz-Duenas F.J."/>
            <person name="Barrasa J.M."/>
            <person name="Sanchez-Garcia M."/>
            <person name="Camarero S."/>
            <person name="Miyauchi S."/>
            <person name="Serrano A."/>
            <person name="Linde D."/>
            <person name="Babiker R."/>
            <person name="Drula E."/>
            <person name="Ayuso-Fernandez I."/>
            <person name="Pacheco R."/>
            <person name="Padilla G."/>
            <person name="Ferreira P."/>
            <person name="Barriuso J."/>
            <person name="Kellner H."/>
            <person name="Castanera R."/>
            <person name="Alfaro M."/>
            <person name="Ramirez L."/>
            <person name="Pisabarro A.G."/>
            <person name="Kuo A."/>
            <person name="Tritt A."/>
            <person name="Lipzen A."/>
            <person name="He G."/>
            <person name="Yan M."/>
            <person name="Ng V."/>
            <person name="Cullen D."/>
            <person name="Martin F."/>
            <person name="Rosso M.-N."/>
            <person name="Henrissat B."/>
            <person name="Hibbett D."/>
            <person name="Martinez A.T."/>
            <person name="Grigoriev I.V."/>
        </authorList>
    </citation>
    <scope>NUCLEOTIDE SEQUENCE</scope>
    <source>
        <strain evidence="2">AH 40177</strain>
    </source>
</reference>
<name>A0A9P5U7F4_9AGAR</name>
<sequence length="433" mass="48390">PTSHAQRNPLLPTQAVRTRPPKRQLDPAQARTMNEAKAAKQAMAMLVKQDVVRLVEDYEENVANLAKKHSVSIEYVKRLITTASDLKRKRAPGRIQALVHIKAQEVNASLPVGSKLKAPELRKLVEQDDELLNMSDEKLQIAKRGVDEKRMLSTRGARPNVASAAKDYSATSQRMQTEFDSLHLRTGAVGFGVLAPASSDDRGRPIWFVAGNNSVDFVRKNLNTTMWDLLGNLELWASTRNSQKPATIPDLQSQCSAIIASGLRYTLNSKTVKMNYSNYQQAIVEKFHVRLIGLPNLPIFKDANGPIKPFDIKDLATLEALHAVLESGACLWARMSQDDIAEHSEWMKTQVVKERSARSDKGRKRGPRQQAADGEDENRGSSHKRRRTKDNGSTSRKRQRTMGKGSATKKKVSKQLPPQPRSREFIDSDDDSD</sequence>
<dbReference type="AlphaFoldDB" id="A0A9P5U7F4"/>
<proteinExistence type="predicted"/>